<protein>
    <submittedName>
        <fullName evidence="2">Uncharacterized protein</fullName>
    </submittedName>
</protein>
<proteinExistence type="predicted"/>
<keyword evidence="1" id="KW-1185">Reference proteome</keyword>
<organism evidence="1 2">
    <name type="scientific">Heterorhabditis bacteriophora</name>
    <name type="common">Entomopathogenic nematode worm</name>
    <dbReference type="NCBI Taxonomy" id="37862"/>
    <lineage>
        <taxon>Eukaryota</taxon>
        <taxon>Metazoa</taxon>
        <taxon>Ecdysozoa</taxon>
        <taxon>Nematoda</taxon>
        <taxon>Chromadorea</taxon>
        <taxon>Rhabditida</taxon>
        <taxon>Rhabditina</taxon>
        <taxon>Rhabditomorpha</taxon>
        <taxon>Strongyloidea</taxon>
        <taxon>Heterorhabditidae</taxon>
        <taxon>Heterorhabditis</taxon>
    </lineage>
</organism>
<dbReference type="WBParaSite" id="Hba_17086">
    <property type="protein sequence ID" value="Hba_17086"/>
    <property type="gene ID" value="Hba_17086"/>
</dbReference>
<sequence length="79" mass="8831">MHHHSRVGFLEPRRLPQCSLEPGLWLSALLPPPLREDSGIILDASEAFGTWFLRASKALRKPLTTSGWTRPELPSGMGR</sequence>
<name>A0A1I7XHC7_HETBA</name>
<dbReference type="AlphaFoldDB" id="A0A1I7XHC7"/>
<dbReference type="Proteomes" id="UP000095283">
    <property type="component" value="Unplaced"/>
</dbReference>
<evidence type="ECO:0000313" key="1">
    <source>
        <dbReference type="Proteomes" id="UP000095283"/>
    </source>
</evidence>
<evidence type="ECO:0000313" key="2">
    <source>
        <dbReference type="WBParaSite" id="Hba_17086"/>
    </source>
</evidence>
<accession>A0A1I7XHC7</accession>
<reference evidence="2" key="1">
    <citation type="submission" date="2016-11" db="UniProtKB">
        <authorList>
            <consortium name="WormBaseParasite"/>
        </authorList>
    </citation>
    <scope>IDENTIFICATION</scope>
</reference>